<dbReference type="InterPro" id="IPR031304">
    <property type="entry name" value="SLT_2"/>
</dbReference>
<feature type="chain" id="PRO_5045913891" description="NlpC/P60 domain-containing protein" evidence="5">
    <location>
        <begin position="21"/>
        <end position="365"/>
    </location>
</feature>
<dbReference type="Gene3D" id="1.10.530.10">
    <property type="match status" value="1"/>
</dbReference>
<dbReference type="EMBL" id="JAGINS010000002">
    <property type="protein sequence ID" value="MBP2363395.1"/>
    <property type="molecule type" value="Genomic_DNA"/>
</dbReference>
<dbReference type="CDD" id="cd13399">
    <property type="entry name" value="Slt35-like"/>
    <property type="match status" value="1"/>
</dbReference>
<keyword evidence="5" id="KW-0732">Signal</keyword>
<comment type="caution">
    <text evidence="7">The sequence shown here is derived from an EMBL/GenBank/DDBJ whole genome shotgun (WGS) entry which is preliminary data.</text>
</comment>
<dbReference type="SUPFAM" id="SSF54001">
    <property type="entry name" value="Cysteine proteinases"/>
    <property type="match status" value="1"/>
</dbReference>
<evidence type="ECO:0000259" key="6">
    <source>
        <dbReference type="PROSITE" id="PS51935"/>
    </source>
</evidence>
<dbReference type="RefSeq" id="WP_274923071.1">
    <property type="nucleotide sequence ID" value="NZ_BMWJ01000023.1"/>
</dbReference>
<name>A0ABS4VHJ8_9ACTN</name>
<proteinExistence type="inferred from homology"/>
<evidence type="ECO:0000313" key="7">
    <source>
        <dbReference type="EMBL" id="MBP2363395.1"/>
    </source>
</evidence>
<dbReference type="Pfam" id="PF13406">
    <property type="entry name" value="SLT_2"/>
    <property type="match status" value="1"/>
</dbReference>
<reference evidence="7 8" key="1">
    <citation type="submission" date="2021-03" db="EMBL/GenBank/DDBJ databases">
        <title>Sequencing the genomes of 1000 actinobacteria strains.</title>
        <authorList>
            <person name="Klenk H.-P."/>
        </authorList>
    </citation>
    <scope>NUCLEOTIDE SEQUENCE [LARGE SCALE GENOMIC DNA]</scope>
    <source>
        <strain evidence="7 8">DSM 40843</strain>
    </source>
</reference>
<keyword evidence="3" id="KW-0378">Hydrolase</keyword>
<dbReference type="Pfam" id="PF00877">
    <property type="entry name" value="NLPC_P60"/>
    <property type="match status" value="1"/>
</dbReference>
<keyword evidence="4" id="KW-0788">Thiol protease</keyword>
<dbReference type="SUPFAM" id="SSF53955">
    <property type="entry name" value="Lysozyme-like"/>
    <property type="match status" value="1"/>
</dbReference>
<comment type="similarity">
    <text evidence="1">Belongs to the peptidase C40 family.</text>
</comment>
<evidence type="ECO:0000256" key="3">
    <source>
        <dbReference type="ARBA" id="ARBA00022801"/>
    </source>
</evidence>
<feature type="domain" description="NlpC/P60" evidence="6">
    <location>
        <begin position="220"/>
        <end position="365"/>
    </location>
</feature>
<evidence type="ECO:0000313" key="8">
    <source>
        <dbReference type="Proteomes" id="UP001519311"/>
    </source>
</evidence>
<keyword evidence="2" id="KW-0645">Protease</keyword>
<keyword evidence="8" id="KW-1185">Reference proteome</keyword>
<evidence type="ECO:0000256" key="5">
    <source>
        <dbReference type="SAM" id="SignalP"/>
    </source>
</evidence>
<gene>
    <name evidence="7" type="ORF">JOF59_005887</name>
</gene>
<dbReference type="PROSITE" id="PS51935">
    <property type="entry name" value="NLPC_P60"/>
    <property type="match status" value="1"/>
</dbReference>
<dbReference type="InterPro" id="IPR038765">
    <property type="entry name" value="Papain-like_cys_pep_sf"/>
</dbReference>
<dbReference type="PANTHER" id="PTHR47359">
    <property type="entry name" value="PEPTIDOGLYCAN DL-ENDOPEPTIDASE CWLO"/>
    <property type="match status" value="1"/>
</dbReference>
<evidence type="ECO:0000256" key="4">
    <source>
        <dbReference type="ARBA" id="ARBA00022807"/>
    </source>
</evidence>
<dbReference type="InterPro" id="IPR051794">
    <property type="entry name" value="PG_Endopeptidase_C40"/>
</dbReference>
<protein>
    <recommendedName>
        <fullName evidence="6">NlpC/P60 domain-containing protein</fullName>
    </recommendedName>
</protein>
<evidence type="ECO:0000256" key="1">
    <source>
        <dbReference type="ARBA" id="ARBA00007074"/>
    </source>
</evidence>
<dbReference type="InterPro" id="IPR000064">
    <property type="entry name" value="NLP_P60_dom"/>
</dbReference>
<sequence length="365" mass="37638">MLILVCAVGCVAPMVSRISAATSLSGAQGEDIGGSAPGIPDRMLAAYKNAVVGVKEVVPECRGMRWQILAGIARIESNHAIGHSVSAAGNISPHILGPALNGSGAGGNTTVFPDTDGGEWDGDPVYERAVGPFQFLPQTFRAYGQDANGDGVTDPHNADDAALGAAAYLCREGRNLKDEGQLKRAIFVYNHSDAYVADVLSWIHRYDEASAGAGELGQATGDVRTVLSAALAQKGVPYSWGGGNAKGRSRGVCCSPGGQDGRTVNGFDCSGLTVYAFAQAGVQLPRLAAHQAGVGTRIPASAGVGALKPGDLVFYGYIPTRDSTIHHVGIYLGNGQMINAPRPGTNVRVDSVSSMTDYAGGARIL</sequence>
<dbReference type="Gene3D" id="3.90.1720.10">
    <property type="entry name" value="endopeptidase domain like (from Nostoc punctiforme)"/>
    <property type="match status" value="1"/>
</dbReference>
<organism evidence="7 8">
    <name type="scientific">Streptomyces clavifer</name>
    <dbReference type="NCBI Taxonomy" id="68188"/>
    <lineage>
        <taxon>Bacteria</taxon>
        <taxon>Bacillati</taxon>
        <taxon>Actinomycetota</taxon>
        <taxon>Actinomycetes</taxon>
        <taxon>Kitasatosporales</taxon>
        <taxon>Streptomycetaceae</taxon>
        <taxon>Streptomyces</taxon>
    </lineage>
</organism>
<dbReference type="PANTHER" id="PTHR47359:SF3">
    <property type="entry name" value="NLP_P60 DOMAIN-CONTAINING PROTEIN-RELATED"/>
    <property type="match status" value="1"/>
</dbReference>
<dbReference type="InterPro" id="IPR023346">
    <property type="entry name" value="Lysozyme-like_dom_sf"/>
</dbReference>
<evidence type="ECO:0000256" key="2">
    <source>
        <dbReference type="ARBA" id="ARBA00022670"/>
    </source>
</evidence>
<dbReference type="Proteomes" id="UP001519311">
    <property type="component" value="Unassembled WGS sequence"/>
</dbReference>
<feature type="signal peptide" evidence="5">
    <location>
        <begin position="1"/>
        <end position="20"/>
    </location>
</feature>
<accession>A0ABS4VHJ8</accession>